<keyword evidence="5 6" id="KW-0472">Membrane</keyword>
<reference evidence="7 8" key="1">
    <citation type="journal article" date="2016" name="Environ. Microbiol.">
        <title>Genomic resolution of a cold subsurface aquifer community provides metabolic insights for novel microbes adapted to high CO concentrations.</title>
        <authorList>
            <person name="Probst A.J."/>
            <person name="Castelle C.J."/>
            <person name="Singh A."/>
            <person name="Brown C.T."/>
            <person name="Anantharaman K."/>
            <person name="Sharon I."/>
            <person name="Hug L.A."/>
            <person name="Burstein D."/>
            <person name="Emerson J.B."/>
            <person name="Thomas B.C."/>
            <person name="Banfield J.F."/>
        </authorList>
    </citation>
    <scope>NUCLEOTIDE SEQUENCE [LARGE SCALE GENOMIC DNA]</scope>
    <source>
        <strain evidence="7">CG1_02_43_90</strain>
    </source>
</reference>
<dbReference type="PANTHER" id="PTHR21716">
    <property type="entry name" value="TRANSMEMBRANE PROTEIN"/>
    <property type="match status" value="1"/>
</dbReference>
<feature type="transmembrane region" description="Helical" evidence="6">
    <location>
        <begin position="255"/>
        <end position="272"/>
    </location>
</feature>
<protein>
    <recommendedName>
        <fullName evidence="9">AI-2E family transporter</fullName>
    </recommendedName>
</protein>
<organism evidence="7 8">
    <name type="scientific">Candidatus Nomurabacteria bacterium CG1_02_43_90</name>
    <dbReference type="NCBI Taxonomy" id="1805281"/>
    <lineage>
        <taxon>Bacteria</taxon>
        <taxon>Candidatus Nomuraibacteriota</taxon>
    </lineage>
</organism>
<feature type="transmembrane region" description="Helical" evidence="6">
    <location>
        <begin position="198"/>
        <end position="223"/>
    </location>
</feature>
<feature type="transmembrane region" description="Helical" evidence="6">
    <location>
        <begin position="6"/>
        <end position="32"/>
    </location>
</feature>
<dbReference type="AlphaFoldDB" id="A0A1J4V7X5"/>
<feature type="transmembrane region" description="Helical" evidence="6">
    <location>
        <begin position="136"/>
        <end position="158"/>
    </location>
</feature>
<evidence type="ECO:0008006" key="9">
    <source>
        <dbReference type="Google" id="ProtNLM"/>
    </source>
</evidence>
<name>A0A1J4V7X5_9BACT</name>
<dbReference type="EMBL" id="MNVN01000011">
    <property type="protein sequence ID" value="OIO30885.1"/>
    <property type="molecule type" value="Genomic_DNA"/>
</dbReference>
<dbReference type="InterPro" id="IPR002549">
    <property type="entry name" value="AI-2E-like"/>
</dbReference>
<feature type="transmembrane region" description="Helical" evidence="6">
    <location>
        <begin position="53"/>
        <end position="78"/>
    </location>
</feature>
<proteinExistence type="inferred from homology"/>
<dbReference type="Pfam" id="PF01594">
    <property type="entry name" value="AI-2E_transport"/>
    <property type="match status" value="1"/>
</dbReference>
<evidence type="ECO:0000313" key="7">
    <source>
        <dbReference type="EMBL" id="OIO30885.1"/>
    </source>
</evidence>
<evidence type="ECO:0000256" key="2">
    <source>
        <dbReference type="ARBA" id="ARBA00009773"/>
    </source>
</evidence>
<keyword evidence="4 6" id="KW-1133">Transmembrane helix</keyword>
<evidence type="ECO:0000313" key="8">
    <source>
        <dbReference type="Proteomes" id="UP000181992"/>
    </source>
</evidence>
<feature type="transmembrane region" description="Helical" evidence="6">
    <location>
        <begin position="292"/>
        <end position="319"/>
    </location>
</feature>
<sequence>MVAFLVFFIGLFVLTFLVFKPFLGILVLAVALSILFHPLYKKFVRIFGGSKNLVAALFVVVSLFFLIIPLVFFGLQIFGQAQNFFSLSHAGQGQYLQAIQQGIETPIRNFVPNFTFNIADSFDKGIIVVSENLSSVLSQTTFIFFEIFFLLFAFFFFLRDGEKMLASFIALSPFEERQNKEIVHSVHRTITSVVRGTLFVGLIRLLLIVAVFYLFAIPGALLWGSVGGLIALVPGIGTPLVVVLAVLYFLSVGNILFAVGMGLFGIFIGLIIDNMLSAYFFGKGLDAPSIFVLFSILGGLIFFGPLGFIFGPIVLSLFVSAIDMYKILILKTIT</sequence>
<dbReference type="PANTHER" id="PTHR21716:SF4">
    <property type="entry name" value="TRANSMEMBRANE PROTEIN 245"/>
    <property type="match status" value="1"/>
</dbReference>
<keyword evidence="3 6" id="KW-0812">Transmembrane</keyword>
<comment type="similarity">
    <text evidence="2">Belongs to the autoinducer-2 exporter (AI-2E) (TC 2.A.86) family.</text>
</comment>
<evidence type="ECO:0000256" key="5">
    <source>
        <dbReference type="ARBA" id="ARBA00023136"/>
    </source>
</evidence>
<dbReference type="STRING" id="1805281.AUJ77_01530"/>
<comment type="subcellular location">
    <subcellularLocation>
        <location evidence="1">Membrane</location>
        <topology evidence="1">Multi-pass membrane protein</topology>
    </subcellularLocation>
</comment>
<comment type="caution">
    <text evidence="7">The sequence shown here is derived from an EMBL/GenBank/DDBJ whole genome shotgun (WGS) entry which is preliminary data.</text>
</comment>
<dbReference type="GO" id="GO:0016020">
    <property type="term" value="C:membrane"/>
    <property type="evidence" value="ECO:0007669"/>
    <property type="project" value="UniProtKB-SubCell"/>
</dbReference>
<accession>A0A1J4V7X5</accession>
<gene>
    <name evidence="7" type="ORF">AUJ77_01530</name>
</gene>
<evidence type="ECO:0000256" key="1">
    <source>
        <dbReference type="ARBA" id="ARBA00004141"/>
    </source>
</evidence>
<evidence type="ECO:0000256" key="3">
    <source>
        <dbReference type="ARBA" id="ARBA00022692"/>
    </source>
</evidence>
<evidence type="ECO:0000256" key="6">
    <source>
        <dbReference type="SAM" id="Phobius"/>
    </source>
</evidence>
<feature type="transmembrane region" description="Helical" evidence="6">
    <location>
        <begin position="229"/>
        <end position="250"/>
    </location>
</feature>
<evidence type="ECO:0000256" key="4">
    <source>
        <dbReference type="ARBA" id="ARBA00022989"/>
    </source>
</evidence>
<dbReference type="Proteomes" id="UP000181992">
    <property type="component" value="Unassembled WGS sequence"/>
</dbReference>